<accession>A0A0R3Q411</accession>
<dbReference type="AlphaFoldDB" id="A0A0R3Q411"/>
<name>A0A0R3Q411_9BILA</name>
<organism evidence="3">
    <name type="scientific">Brugia timori</name>
    <dbReference type="NCBI Taxonomy" id="42155"/>
    <lineage>
        <taxon>Eukaryota</taxon>
        <taxon>Metazoa</taxon>
        <taxon>Ecdysozoa</taxon>
        <taxon>Nematoda</taxon>
        <taxon>Chromadorea</taxon>
        <taxon>Rhabditida</taxon>
        <taxon>Spirurina</taxon>
        <taxon>Spiruromorpha</taxon>
        <taxon>Filarioidea</taxon>
        <taxon>Onchocercidae</taxon>
        <taxon>Brugia</taxon>
    </lineage>
</organism>
<protein>
    <submittedName>
        <fullName evidence="1 3">Uncharacterized protein</fullName>
    </submittedName>
</protein>
<dbReference type="WBParaSite" id="BTMF_0000103201-mRNA-1">
    <property type="protein sequence ID" value="BTMF_0000103201-mRNA-1"/>
    <property type="gene ID" value="BTMF_0000103201"/>
</dbReference>
<reference evidence="1 2" key="2">
    <citation type="submission" date="2018-11" db="EMBL/GenBank/DDBJ databases">
        <authorList>
            <consortium name="Pathogen Informatics"/>
        </authorList>
    </citation>
    <scope>NUCLEOTIDE SEQUENCE [LARGE SCALE GENOMIC DNA]</scope>
</reference>
<evidence type="ECO:0000313" key="2">
    <source>
        <dbReference type="Proteomes" id="UP000280834"/>
    </source>
</evidence>
<keyword evidence="2" id="KW-1185">Reference proteome</keyword>
<gene>
    <name evidence="1" type="ORF">BTMF_LOCUS393</name>
</gene>
<reference evidence="3" key="1">
    <citation type="submission" date="2017-02" db="UniProtKB">
        <authorList>
            <consortium name="WormBaseParasite"/>
        </authorList>
    </citation>
    <scope>IDENTIFICATION</scope>
</reference>
<dbReference type="Proteomes" id="UP000280834">
    <property type="component" value="Unassembled WGS sequence"/>
</dbReference>
<proteinExistence type="predicted"/>
<evidence type="ECO:0000313" key="1">
    <source>
        <dbReference type="EMBL" id="VDO07544.1"/>
    </source>
</evidence>
<evidence type="ECO:0000313" key="3">
    <source>
        <dbReference type="WBParaSite" id="BTMF_0000103201-mRNA-1"/>
    </source>
</evidence>
<sequence>MRPLNGRKTSKQHAQTQFTSGSIVTLSTVKLEQQHVNSKLIYKGNDVDTGKRRVLSGVSGPISQYGLLHGVDELRNGGVRAHLGGVRGKRYSSLRCEKQSMTATGVYLPKLKIQRVEKYKDKHNILAINETFKRNDSYDTQRQFKDQEEKGKKQQQSVRSVLLIVQRERREKKSDKNIN</sequence>
<dbReference type="EMBL" id="UZAG01000198">
    <property type="protein sequence ID" value="VDO07544.1"/>
    <property type="molecule type" value="Genomic_DNA"/>
</dbReference>